<dbReference type="Gene3D" id="3.40.50.10740">
    <property type="entry name" value="Class I glutamine amidotransferase-like"/>
    <property type="match status" value="1"/>
</dbReference>
<keyword evidence="2" id="KW-0378">Hydrolase</keyword>
<dbReference type="SUPFAM" id="SSF52317">
    <property type="entry name" value="Class I glutamine amidotransferase-like"/>
    <property type="match status" value="1"/>
</dbReference>
<dbReference type="InterPro" id="IPR029062">
    <property type="entry name" value="Class_I_gatase-like"/>
</dbReference>
<gene>
    <name evidence="6" type="ORF">ACFORJ_00595</name>
</gene>
<proteinExistence type="inferred from homology"/>
<sequence>MPERMGPGSRPHPDQPRFRRLRRGDRVAVISPSFAAPSVGPHVHEQALRRIRDELGLVPVEYPCTRNPSSPADRAADIHAAFSDPEIRAVFATVGGSDQVKVVSLLDDDVLRDNPKPFFGYSDNSHLLNHLHGLGVGGFYGGSTQVHLGAGPAIDDIHMIALRAALFGEAPGGDGSGSSGSSGGFAVPGGSGGSGTSGSVEVEITDPGEMEDFGVDWPSPDAVTRFGERRPTRPWEWSGPSIEVAGPTWGGCLESLSEIGMAGRLPAPETLRDAILMVETSEEVPTPAWVARWMTCLGERGILGAVTGVIAACPPSSTFTNVPSEADRRAYADDQARAIISTVSAYNPGAPVCVGIPFGHTRPQWVLPYGGQVRLDGVNRRVFATY</sequence>
<dbReference type="PANTHER" id="PTHR30237">
    <property type="entry name" value="MURAMOYLTETRAPEPTIDE CARBOXYPEPTIDASE"/>
    <property type="match status" value="1"/>
</dbReference>
<dbReference type="InterPro" id="IPR040449">
    <property type="entry name" value="Peptidase_S66_N"/>
</dbReference>
<reference evidence="7" key="1">
    <citation type="journal article" date="2019" name="Int. J. Syst. Evol. Microbiol.">
        <title>The Global Catalogue of Microorganisms (GCM) 10K type strain sequencing project: providing services to taxonomists for standard genome sequencing and annotation.</title>
        <authorList>
            <consortium name="The Broad Institute Genomics Platform"/>
            <consortium name="The Broad Institute Genome Sequencing Center for Infectious Disease"/>
            <person name="Wu L."/>
            <person name="Ma J."/>
        </authorList>
    </citation>
    <scope>NUCLEOTIDE SEQUENCE [LARGE SCALE GENOMIC DNA]</scope>
    <source>
        <strain evidence="7">CCUG 53252</strain>
    </source>
</reference>
<dbReference type="Pfam" id="PF17676">
    <property type="entry name" value="Peptidase_S66C"/>
    <property type="match status" value="1"/>
</dbReference>
<protein>
    <submittedName>
        <fullName evidence="6">LD-carboxypeptidase</fullName>
    </submittedName>
</protein>
<feature type="compositionally biased region" description="Gly residues" evidence="3">
    <location>
        <begin position="172"/>
        <end position="196"/>
    </location>
</feature>
<evidence type="ECO:0000259" key="4">
    <source>
        <dbReference type="Pfam" id="PF02016"/>
    </source>
</evidence>
<dbReference type="EMBL" id="JBHRZN010000001">
    <property type="protein sequence ID" value="MFC3848668.1"/>
    <property type="molecule type" value="Genomic_DNA"/>
</dbReference>
<evidence type="ECO:0000256" key="2">
    <source>
        <dbReference type="ARBA" id="ARBA00022801"/>
    </source>
</evidence>
<evidence type="ECO:0000313" key="7">
    <source>
        <dbReference type="Proteomes" id="UP001595751"/>
    </source>
</evidence>
<evidence type="ECO:0000256" key="1">
    <source>
        <dbReference type="ARBA" id="ARBA00010233"/>
    </source>
</evidence>
<feature type="domain" description="LD-carboxypeptidase N-terminal" evidence="4">
    <location>
        <begin position="27"/>
        <end position="141"/>
    </location>
</feature>
<organism evidence="6 7">
    <name type="scientific">Corynebacterium hansenii</name>
    <dbReference type="NCBI Taxonomy" id="394964"/>
    <lineage>
        <taxon>Bacteria</taxon>
        <taxon>Bacillati</taxon>
        <taxon>Actinomycetota</taxon>
        <taxon>Actinomycetes</taxon>
        <taxon>Mycobacteriales</taxon>
        <taxon>Corynebacteriaceae</taxon>
        <taxon>Corynebacterium</taxon>
    </lineage>
</organism>
<accession>A0ABV7ZLI7</accession>
<comment type="similarity">
    <text evidence="1">Belongs to the peptidase S66 family.</text>
</comment>
<dbReference type="PANTHER" id="PTHR30237:SF4">
    <property type="entry name" value="LD-CARBOXYPEPTIDASE C-TERMINAL DOMAIN-CONTAINING PROTEIN"/>
    <property type="match status" value="1"/>
</dbReference>
<feature type="domain" description="LD-carboxypeptidase C-terminal" evidence="5">
    <location>
        <begin position="246"/>
        <end position="375"/>
    </location>
</feature>
<dbReference type="InterPro" id="IPR040921">
    <property type="entry name" value="Peptidase_S66C"/>
</dbReference>
<evidence type="ECO:0000256" key="3">
    <source>
        <dbReference type="SAM" id="MobiDB-lite"/>
    </source>
</evidence>
<dbReference type="InterPro" id="IPR003507">
    <property type="entry name" value="S66_fam"/>
</dbReference>
<comment type="caution">
    <text evidence="6">The sequence shown here is derived from an EMBL/GenBank/DDBJ whole genome shotgun (WGS) entry which is preliminary data.</text>
</comment>
<dbReference type="Gene3D" id="3.50.30.60">
    <property type="entry name" value="LD-carboxypeptidase A C-terminal domain-like"/>
    <property type="match status" value="1"/>
</dbReference>
<name>A0ABV7ZLI7_9CORY</name>
<evidence type="ECO:0000259" key="5">
    <source>
        <dbReference type="Pfam" id="PF17676"/>
    </source>
</evidence>
<dbReference type="SUPFAM" id="SSF141986">
    <property type="entry name" value="LD-carboxypeptidase A C-terminal domain-like"/>
    <property type="match status" value="1"/>
</dbReference>
<dbReference type="Pfam" id="PF02016">
    <property type="entry name" value="Peptidase_S66"/>
    <property type="match status" value="1"/>
</dbReference>
<dbReference type="Proteomes" id="UP001595751">
    <property type="component" value="Unassembled WGS sequence"/>
</dbReference>
<keyword evidence="7" id="KW-1185">Reference proteome</keyword>
<dbReference type="InterPro" id="IPR027461">
    <property type="entry name" value="Carboxypeptidase_A_C_sf"/>
</dbReference>
<dbReference type="InterPro" id="IPR027478">
    <property type="entry name" value="LdcA_N"/>
</dbReference>
<evidence type="ECO:0000313" key="6">
    <source>
        <dbReference type="EMBL" id="MFC3848668.1"/>
    </source>
</evidence>
<feature type="region of interest" description="Disordered" evidence="3">
    <location>
        <begin position="172"/>
        <end position="202"/>
    </location>
</feature>
<feature type="region of interest" description="Disordered" evidence="3">
    <location>
        <begin position="1"/>
        <end position="22"/>
    </location>
</feature>
<dbReference type="RefSeq" id="WP_290292204.1">
    <property type="nucleotide sequence ID" value="NZ_CP047211.1"/>
</dbReference>